<comment type="caution">
    <text evidence="1">The sequence shown here is derived from an EMBL/GenBank/DDBJ whole genome shotgun (WGS) entry which is preliminary data.</text>
</comment>
<accession>A0ABW0LM66</accession>
<proteinExistence type="predicted"/>
<dbReference type="RefSeq" id="WP_382355716.1">
    <property type="nucleotide sequence ID" value="NZ_JBHSMC010000045.1"/>
</dbReference>
<organism evidence="1 2">
    <name type="scientific">Lederbergia graminis</name>
    <dbReference type="NCBI Taxonomy" id="735518"/>
    <lineage>
        <taxon>Bacteria</taxon>
        <taxon>Bacillati</taxon>
        <taxon>Bacillota</taxon>
        <taxon>Bacilli</taxon>
        <taxon>Bacillales</taxon>
        <taxon>Bacillaceae</taxon>
        <taxon>Lederbergia</taxon>
    </lineage>
</organism>
<dbReference type="EMBL" id="JBHSMC010000045">
    <property type="protein sequence ID" value="MFC5466978.1"/>
    <property type="molecule type" value="Genomic_DNA"/>
</dbReference>
<name>A0ABW0LM66_9BACI</name>
<evidence type="ECO:0000313" key="1">
    <source>
        <dbReference type="EMBL" id="MFC5466978.1"/>
    </source>
</evidence>
<protein>
    <submittedName>
        <fullName evidence="1">Uncharacterized protein</fullName>
    </submittedName>
</protein>
<dbReference type="Proteomes" id="UP001596147">
    <property type="component" value="Unassembled WGS sequence"/>
</dbReference>
<gene>
    <name evidence="1" type="ORF">ACFPM4_19825</name>
</gene>
<evidence type="ECO:0000313" key="2">
    <source>
        <dbReference type="Proteomes" id="UP001596147"/>
    </source>
</evidence>
<keyword evidence="2" id="KW-1185">Reference proteome</keyword>
<reference evidence="2" key="1">
    <citation type="journal article" date="2019" name="Int. J. Syst. Evol. Microbiol.">
        <title>The Global Catalogue of Microorganisms (GCM) 10K type strain sequencing project: providing services to taxonomists for standard genome sequencing and annotation.</title>
        <authorList>
            <consortium name="The Broad Institute Genomics Platform"/>
            <consortium name="The Broad Institute Genome Sequencing Center for Infectious Disease"/>
            <person name="Wu L."/>
            <person name="Ma J."/>
        </authorList>
    </citation>
    <scope>NUCLEOTIDE SEQUENCE [LARGE SCALE GENOMIC DNA]</scope>
    <source>
        <strain evidence="2">CGMCC 1.12237</strain>
    </source>
</reference>
<sequence length="102" mass="11629">MASWGSVIALTGFQYSAIDKTMMFNGNLKKMFWSNVSAWGTCKIEKREQGTNEAKSAFCSKSIDRRADEIDLHEVKEIGAGGNILHTHSYTYINKRKRIVFY</sequence>